<evidence type="ECO:0000256" key="1">
    <source>
        <dbReference type="ARBA" id="ARBA00023002"/>
    </source>
</evidence>
<dbReference type="Proteomes" id="UP000471640">
    <property type="component" value="Unassembled WGS sequence"/>
</dbReference>
<evidence type="ECO:0000259" key="2">
    <source>
        <dbReference type="Pfam" id="PF02775"/>
    </source>
</evidence>
<sequence>MFGLKADWSHEVFDRYFTIGDYAGGEARWCPGCGDHAVLSAAHRVLRDEQQKPELSVCVSGIGCSSRMPHYMGTYGFHGLHGRALPVACGIKSRRPELDVWVATGDGDCFSIGAGHWIHAIRYNMNMVVMVFDNAIYGLTKAQTSPTTPAGFKTNTHPTGAIIAPHNPLTITLGITNASFVAQVVDWNPPLLYETLKAAYRHRGTSFVRIIQRCPVFSDKFVKDLQNDPSRFLLLEHEQGIAMNESIQRQFPERLQHDPSDLGRAFQLAADDSRLPVGLLYCNPAAPRYEDFSSQGADLTPQQRLTELETVLDRLTI</sequence>
<dbReference type="EMBL" id="JAAIJR010000037">
    <property type="protein sequence ID" value="NEX20809.1"/>
    <property type="molecule type" value="Genomic_DNA"/>
</dbReference>
<dbReference type="InterPro" id="IPR029061">
    <property type="entry name" value="THDP-binding"/>
</dbReference>
<proteinExistence type="predicted"/>
<gene>
    <name evidence="3" type="ORF">G3480_10880</name>
</gene>
<reference evidence="4" key="1">
    <citation type="journal article" date="2020" name="Microbiol. Resour. Announc.">
        <title>Draft Genome Sequences of Thiorhodococcus mannitoliphagus and Thiorhodococcus minor, Purple Sulfur Photosynthetic Bacteria in the Gammaproteobacterial Family Chromatiaceae.</title>
        <authorList>
            <person name="Aviles F.A."/>
            <person name="Meyer T.E."/>
            <person name="Kyndt J.A."/>
        </authorList>
    </citation>
    <scope>NUCLEOTIDE SEQUENCE [LARGE SCALE GENOMIC DNA]</scope>
    <source>
        <strain evidence="4">DSM 18266</strain>
    </source>
</reference>
<dbReference type="AlphaFoldDB" id="A0A6P1DSM9"/>
<organism evidence="3 4">
    <name type="scientific">Thiorhodococcus mannitoliphagus</name>
    <dbReference type="NCBI Taxonomy" id="329406"/>
    <lineage>
        <taxon>Bacteria</taxon>
        <taxon>Pseudomonadati</taxon>
        <taxon>Pseudomonadota</taxon>
        <taxon>Gammaproteobacteria</taxon>
        <taxon>Chromatiales</taxon>
        <taxon>Chromatiaceae</taxon>
        <taxon>Thiorhodococcus</taxon>
    </lineage>
</organism>
<dbReference type="RefSeq" id="WP_164653918.1">
    <property type="nucleotide sequence ID" value="NZ_JAAIJR010000037.1"/>
</dbReference>
<dbReference type="PANTHER" id="PTHR48084">
    <property type="entry name" value="2-OXOGLUTARATE OXIDOREDUCTASE SUBUNIT KORB-RELATED"/>
    <property type="match status" value="1"/>
</dbReference>
<dbReference type="SUPFAM" id="SSF52518">
    <property type="entry name" value="Thiamin diphosphate-binding fold (THDP-binding)"/>
    <property type="match status" value="1"/>
</dbReference>
<evidence type="ECO:0000313" key="4">
    <source>
        <dbReference type="Proteomes" id="UP000471640"/>
    </source>
</evidence>
<dbReference type="GO" id="GO:0044281">
    <property type="term" value="P:small molecule metabolic process"/>
    <property type="evidence" value="ECO:0007669"/>
    <property type="project" value="UniProtKB-ARBA"/>
</dbReference>
<dbReference type="Pfam" id="PF02775">
    <property type="entry name" value="TPP_enzyme_C"/>
    <property type="match status" value="1"/>
</dbReference>
<accession>A0A6P1DSM9</accession>
<dbReference type="InterPro" id="IPR051457">
    <property type="entry name" value="2-oxoacid:Fd_oxidoreductase"/>
</dbReference>
<dbReference type="Gene3D" id="3.40.50.970">
    <property type="match status" value="1"/>
</dbReference>
<protein>
    <submittedName>
        <fullName evidence="3">2-oxoglutarate oxidoreductase</fullName>
    </submittedName>
</protein>
<comment type="caution">
    <text evidence="3">The sequence shown here is derived from an EMBL/GenBank/DDBJ whole genome shotgun (WGS) entry which is preliminary data.</text>
</comment>
<dbReference type="InterPro" id="IPR011766">
    <property type="entry name" value="TPP_enzyme_TPP-bd"/>
</dbReference>
<evidence type="ECO:0000313" key="3">
    <source>
        <dbReference type="EMBL" id="NEX20809.1"/>
    </source>
</evidence>
<dbReference type="PANTHER" id="PTHR48084:SF4">
    <property type="entry name" value="2-OXOGLUTARATE OXIDOREDUCTASE SUBUNIT KORB"/>
    <property type="match status" value="1"/>
</dbReference>
<dbReference type="GO" id="GO:0030976">
    <property type="term" value="F:thiamine pyrophosphate binding"/>
    <property type="evidence" value="ECO:0007669"/>
    <property type="project" value="InterPro"/>
</dbReference>
<dbReference type="GO" id="GO:0016625">
    <property type="term" value="F:oxidoreductase activity, acting on the aldehyde or oxo group of donors, iron-sulfur protein as acceptor"/>
    <property type="evidence" value="ECO:0007669"/>
    <property type="project" value="UniProtKB-ARBA"/>
</dbReference>
<reference evidence="3 4" key="2">
    <citation type="submission" date="2020-02" db="EMBL/GenBank/DDBJ databases">
        <title>Genome sequences of Thiorhodococcus mannitoliphagus and Thiorhodococcus minor, purple sulfur photosynthetic bacteria in the gammaproteobacterial family, Chromatiaceae.</title>
        <authorList>
            <person name="Aviles F.A."/>
            <person name="Meyer T.E."/>
            <person name="Kyndt J.A."/>
        </authorList>
    </citation>
    <scope>NUCLEOTIDE SEQUENCE [LARGE SCALE GENOMIC DNA]</scope>
    <source>
        <strain evidence="3 4">DSM 18266</strain>
    </source>
</reference>
<keyword evidence="1" id="KW-0560">Oxidoreductase</keyword>
<name>A0A6P1DSM9_9GAMM</name>
<dbReference type="CDD" id="cd03375">
    <property type="entry name" value="TPP_OGFOR"/>
    <property type="match status" value="1"/>
</dbReference>
<keyword evidence="4" id="KW-1185">Reference proteome</keyword>
<feature type="domain" description="Thiamine pyrophosphate enzyme TPP-binding" evidence="2">
    <location>
        <begin position="62"/>
        <end position="209"/>
    </location>
</feature>
<dbReference type="GO" id="GO:0045333">
    <property type="term" value="P:cellular respiration"/>
    <property type="evidence" value="ECO:0007669"/>
    <property type="project" value="UniProtKB-ARBA"/>
</dbReference>